<keyword evidence="2" id="KW-1185">Reference proteome</keyword>
<gene>
    <name evidence="1" type="ORF">E8E13_002444</name>
</gene>
<dbReference type="Proteomes" id="UP000801428">
    <property type="component" value="Unassembled WGS sequence"/>
</dbReference>
<dbReference type="AlphaFoldDB" id="A0A9P4WD60"/>
<evidence type="ECO:0000313" key="1">
    <source>
        <dbReference type="EMBL" id="KAF3006442.1"/>
    </source>
</evidence>
<protein>
    <submittedName>
        <fullName evidence="1">Uncharacterized protein</fullName>
    </submittedName>
</protein>
<evidence type="ECO:0000313" key="2">
    <source>
        <dbReference type="Proteomes" id="UP000801428"/>
    </source>
</evidence>
<dbReference type="Gene3D" id="1.20.58.340">
    <property type="entry name" value="Magnesium transport protein CorA, transmembrane region"/>
    <property type="match status" value="1"/>
</dbReference>
<name>A0A9P4WD60_CURKU</name>
<organism evidence="1 2">
    <name type="scientific">Curvularia kusanoi</name>
    <name type="common">Cochliobolus kusanoi</name>
    <dbReference type="NCBI Taxonomy" id="90978"/>
    <lineage>
        <taxon>Eukaryota</taxon>
        <taxon>Fungi</taxon>
        <taxon>Dikarya</taxon>
        <taxon>Ascomycota</taxon>
        <taxon>Pezizomycotina</taxon>
        <taxon>Dothideomycetes</taxon>
        <taxon>Pleosporomycetidae</taxon>
        <taxon>Pleosporales</taxon>
        <taxon>Pleosporineae</taxon>
        <taxon>Pleosporaceae</taxon>
        <taxon>Curvularia</taxon>
    </lineage>
</organism>
<proteinExistence type="predicted"/>
<dbReference type="OrthoDB" id="5427271at2759"/>
<reference evidence="1" key="1">
    <citation type="submission" date="2019-04" db="EMBL/GenBank/DDBJ databases">
        <title>Sequencing of skin fungus with MAO and IRED activity.</title>
        <authorList>
            <person name="Marsaioli A.J."/>
            <person name="Bonatto J.M.C."/>
            <person name="Reis Junior O."/>
        </authorList>
    </citation>
    <scope>NUCLEOTIDE SEQUENCE</scope>
    <source>
        <strain evidence="1">30M1</strain>
    </source>
</reference>
<accession>A0A9P4WD60</accession>
<dbReference type="EMBL" id="SWKU01000005">
    <property type="protein sequence ID" value="KAF3006442.1"/>
    <property type="molecule type" value="Genomic_DNA"/>
</dbReference>
<comment type="caution">
    <text evidence="1">The sequence shown here is derived from an EMBL/GenBank/DDBJ whole genome shotgun (WGS) entry which is preliminary data.</text>
</comment>
<sequence>MSVPLHTITQASGLRRARTYEPVYRALSAADEYPVGCSAFLSSIHDARYYQGILSNSRNFSSESKCDLLHVQDGSVEWRSSLRDDDLIRYLQEPAQGRKPVFRVIFGEIEHLIGTSFGCQLSFSKTTVLALLNHIQISPQYLSLLLGEPDYWAPGDFASTDEQGKLHRIEFFAQQPRWNIHKRETPWSIYMSHSLLEQITTYVVVCSHEQASNVRVKERLADIFRSWASGPHMDIARMPDPFELHVIITHEALMEAKAVITDLRGKLYDALDMVDTYSKQPASHRSRATLESLTLQLHVVSQDTDSVAASADMAGMIVRRIAEAHKRYAESDFKTDKKDIQTKTIDAVKYLEASIESQKRWLGSYKSRKDIAMNLVFNLVTQQDAATSTTIAREAKADGTSVKIIAALTMVFLPGTFLSSVFGMASLSSARWWLYIALTLP</sequence>